<proteinExistence type="predicted"/>
<dbReference type="AlphaFoldDB" id="A0A2P6SAN5"/>
<dbReference type="EMBL" id="PDCK01000039">
    <property type="protein sequence ID" value="PRQ55719.1"/>
    <property type="molecule type" value="Genomic_DNA"/>
</dbReference>
<protein>
    <submittedName>
        <fullName evidence="1">Uncharacterized protein</fullName>
    </submittedName>
</protein>
<reference evidence="1 2" key="1">
    <citation type="journal article" date="2018" name="Nat. Genet.">
        <title>The Rosa genome provides new insights in the design of modern roses.</title>
        <authorList>
            <person name="Bendahmane M."/>
        </authorList>
    </citation>
    <scope>NUCLEOTIDE SEQUENCE [LARGE SCALE GENOMIC DNA]</scope>
    <source>
        <strain evidence="2">cv. Old Blush</strain>
    </source>
</reference>
<accession>A0A2P6SAN5</accession>
<dbReference type="Gramene" id="PRQ55719">
    <property type="protein sequence ID" value="PRQ55719"/>
    <property type="gene ID" value="RchiOBHm_Chr1g0327701"/>
</dbReference>
<comment type="caution">
    <text evidence="1">The sequence shown here is derived from an EMBL/GenBank/DDBJ whole genome shotgun (WGS) entry which is preliminary data.</text>
</comment>
<sequence length="73" mass="7729">MDAGAGAGGCGEVGKRCRQVAGGCAGSVGSCGGWRLQLGSCGQGEFTADFWEREFLGFFFFWARVRTRADNVL</sequence>
<name>A0A2P6SAN5_ROSCH</name>
<evidence type="ECO:0000313" key="1">
    <source>
        <dbReference type="EMBL" id="PRQ55719.1"/>
    </source>
</evidence>
<evidence type="ECO:0000313" key="2">
    <source>
        <dbReference type="Proteomes" id="UP000238479"/>
    </source>
</evidence>
<dbReference type="Proteomes" id="UP000238479">
    <property type="component" value="Chromosome 1"/>
</dbReference>
<gene>
    <name evidence="1" type="ORF">RchiOBHm_Chr1g0327701</name>
</gene>
<organism evidence="1 2">
    <name type="scientific">Rosa chinensis</name>
    <name type="common">China rose</name>
    <dbReference type="NCBI Taxonomy" id="74649"/>
    <lineage>
        <taxon>Eukaryota</taxon>
        <taxon>Viridiplantae</taxon>
        <taxon>Streptophyta</taxon>
        <taxon>Embryophyta</taxon>
        <taxon>Tracheophyta</taxon>
        <taxon>Spermatophyta</taxon>
        <taxon>Magnoliopsida</taxon>
        <taxon>eudicotyledons</taxon>
        <taxon>Gunneridae</taxon>
        <taxon>Pentapetalae</taxon>
        <taxon>rosids</taxon>
        <taxon>fabids</taxon>
        <taxon>Rosales</taxon>
        <taxon>Rosaceae</taxon>
        <taxon>Rosoideae</taxon>
        <taxon>Rosoideae incertae sedis</taxon>
        <taxon>Rosa</taxon>
    </lineage>
</organism>
<keyword evidence="2" id="KW-1185">Reference proteome</keyword>